<name>A0AAD2BSQ1_9RALS</name>
<dbReference type="Pfam" id="PF01757">
    <property type="entry name" value="Acyl_transf_3"/>
    <property type="match status" value="1"/>
</dbReference>
<dbReference type="RefSeq" id="WP_012435009.1">
    <property type="nucleotide sequence ID" value="NZ_CATWDO010000020.1"/>
</dbReference>
<dbReference type="InterPro" id="IPR002656">
    <property type="entry name" value="Acyl_transf_3_dom"/>
</dbReference>
<gene>
    <name evidence="3" type="ORF">LMG18095_01883</name>
    <name evidence="4" type="ORF">R77560_04682</name>
</gene>
<evidence type="ECO:0000259" key="2">
    <source>
        <dbReference type="Pfam" id="PF01757"/>
    </source>
</evidence>
<comment type="caution">
    <text evidence="4">The sequence shown here is derived from an EMBL/GenBank/DDBJ whole genome shotgun (WGS) entry which is preliminary data.</text>
</comment>
<sequence>MRTTVTSLEGLRGVAALFVVFHHMCYAPPHRQFDSAYLCVDLFFVLSGFVICRAYGGQLTSRTQLRTFAIRRVGRLWPAHIATSALAIAFAYRVPSVGEVLALVTMSQGLNLFPNGVGNLVGWSISDEMFVYLAFGALCFLLQGKARIAGFAALALIGYALAVWITLSIDRCMLTGKCLGMTFNFGWTRCLAGFFIGALICEFRDRVAALARGRAIQLTASAASLSMVMFANDLPGSALFAPLVFATLIGSLLADRGPIANLLQTRPAQYLGKVSYALYLGHGVWFLQMLSATTGTGLNDRLIPYALFLFWTFGIAHLLHKYVEVPFRDRFNRWAQSSAQATPVYSQIKEPQQ</sequence>
<feature type="transmembrane region" description="Helical" evidence="1">
    <location>
        <begin position="276"/>
        <end position="296"/>
    </location>
</feature>
<protein>
    <recommendedName>
        <fullName evidence="2">Acyltransferase 3 domain-containing protein</fullName>
    </recommendedName>
</protein>
<feature type="transmembrane region" description="Helical" evidence="1">
    <location>
        <begin position="35"/>
        <end position="55"/>
    </location>
</feature>
<evidence type="ECO:0000313" key="6">
    <source>
        <dbReference type="Proteomes" id="UP001189773"/>
    </source>
</evidence>
<dbReference type="PANTHER" id="PTHR23028">
    <property type="entry name" value="ACETYLTRANSFERASE"/>
    <property type="match status" value="1"/>
</dbReference>
<feature type="transmembrane region" description="Helical" evidence="1">
    <location>
        <begin position="148"/>
        <end position="169"/>
    </location>
</feature>
<evidence type="ECO:0000256" key="1">
    <source>
        <dbReference type="SAM" id="Phobius"/>
    </source>
</evidence>
<feature type="transmembrane region" description="Helical" evidence="1">
    <location>
        <begin position="76"/>
        <end position="94"/>
    </location>
</feature>
<keyword evidence="1" id="KW-0812">Transmembrane</keyword>
<evidence type="ECO:0000313" key="3">
    <source>
        <dbReference type="EMBL" id="CAJ0789423.1"/>
    </source>
</evidence>
<dbReference type="InterPro" id="IPR050879">
    <property type="entry name" value="Acyltransferase_3"/>
</dbReference>
<dbReference type="GO" id="GO:0016747">
    <property type="term" value="F:acyltransferase activity, transferring groups other than amino-acyl groups"/>
    <property type="evidence" value="ECO:0007669"/>
    <property type="project" value="InterPro"/>
</dbReference>
<dbReference type="Proteomes" id="UP001189773">
    <property type="component" value="Unassembled WGS sequence"/>
</dbReference>
<feature type="transmembrane region" description="Helical" evidence="1">
    <location>
        <begin position="215"/>
        <end position="232"/>
    </location>
</feature>
<feature type="transmembrane region" description="Helical" evidence="1">
    <location>
        <begin position="120"/>
        <end position="141"/>
    </location>
</feature>
<reference evidence="4 6" key="1">
    <citation type="submission" date="2023-07" db="EMBL/GenBank/DDBJ databases">
        <authorList>
            <person name="Peeters C."/>
        </authorList>
    </citation>
    <scope>NUCLEOTIDE SEQUENCE</scope>
    <source>
        <strain evidence="3 6">LMG 18095</strain>
        <strain evidence="4">R-77560</strain>
    </source>
</reference>
<dbReference type="AlphaFoldDB" id="A0AAD2BSQ1"/>
<organism evidence="4 5">
    <name type="scientific">Ralstonia thomasii</name>
    <dbReference type="NCBI Taxonomy" id="3058596"/>
    <lineage>
        <taxon>Bacteria</taxon>
        <taxon>Pseudomonadati</taxon>
        <taxon>Pseudomonadota</taxon>
        <taxon>Betaproteobacteria</taxon>
        <taxon>Burkholderiales</taxon>
        <taxon>Burkholderiaceae</taxon>
        <taxon>Ralstonia</taxon>
    </lineage>
</organism>
<feature type="transmembrane region" description="Helical" evidence="1">
    <location>
        <begin position="302"/>
        <end position="323"/>
    </location>
</feature>
<dbReference type="EMBL" id="CATZAZ010000019">
    <property type="protein sequence ID" value="CAJ0808185.1"/>
    <property type="molecule type" value="Genomic_DNA"/>
</dbReference>
<evidence type="ECO:0000313" key="5">
    <source>
        <dbReference type="Proteomes" id="UP001189756"/>
    </source>
</evidence>
<dbReference type="Proteomes" id="UP001189756">
    <property type="component" value="Unassembled WGS sequence"/>
</dbReference>
<dbReference type="EMBL" id="CATZAR010000003">
    <property type="protein sequence ID" value="CAJ0789423.1"/>
    <property type="molecule type" value="Genomic_DNA"/>
</dbReference>
<feature type="domain" description="Acyltransferase 3" evidence="2">
    <location>
        <begin position="6"/>
        <end position="319"/>
    </location>
</feature>
<dbReference type="PANTHER" id="PTHR23028:SF131">
    <property type="entry name" value="BLR2367 PROTEIN"/>
    <property type="match status" value="1"/>
</dbReference>
<evidence type="ECO:0000313" key="4">
    <source>
        <dbReference type="EMBL" id="CAJ0808185.1"/>
    </source>
</evidence>
<feature type="transmembrane region" description="Helical" evidence="1">
    <location>
        <begin position="181"/>
        <end position="203"/>
    </location>
</feature>
<proteinExistence type="predicted"/>
<feature type="transmembrane region" description="Helical" evidence="1">
    <location>
        <begin position="238"/>
        <end position="255"/>
    </location>
</feature>
<dbReference type="GO" id="GO:0000271">
    <property type="term" value="P:polysaccharide biosynthetic process"/>
    <property type="evidence" value="ECO:0007669"/>
    <property type="project" value="TreeGrafter"/>
</dbReference>
<accession>A0AAD2BSQ1</accession>
<keyword evidence="1" id="KW-1133">Transmembrane helix</keyword>
<keyword evidence="6" id="KW-1185">Reference proteome</keyword>
<dbReference type="GO" id="GO:0016020">
    <property type="term" value="C:membrane"/>
    <property type="evidence" value="ECO:0007669"/>
    <property type="project" value="TreeGrafter"/>
</dbReference>
<keyword evidence="1" id="KW-0472">Membrane</keyword>